<feature type="transmembrane region" description="Helical" evidence="1">
    <location>
        <begin position="20"/>
        <end position="37"/>
    </location>
</feature>
<keyword evidence="1" id="KW-1133">Transmembrane helix</keyword>
<accession>A0A7W8QJ89</accession>
<evidence type="ECO:0000313" key="2">
    <source>
        <dbReference type="EMBL" id="MBB5430788.1"/>
    </source>
</evidence>
<evidence type="ECO:0000256" key="1">
    <source>
        <dbReference type="SAM" id="Phobius"/>
    </source>
</evidence>
<gene>
    <name evidence="2" type="ORF">HDA36_000872</name>
</gene>
<dbReference type="RefSeq" id="WP_281397669.1">
    <property type="nucleotide sequence ID" value="NZ_BAAAJD010000139.1"/>
</dbReference>
<dbReference type="EMBL" id="JACHDB010000001">
    <property type="protein sequence ID" value="MBB5430788.1"/>
    <property type="molecule type" value="Genomic_DNA"/>
</dbReference>
<dbReference type="Proteomes" id="UP000572635">
    <property type="component" value="Unassembled WGS sequence"/>
</dbReference>
<proteinExistence type="predicted"/>
<sequence>MPDSKKEQQESKGLSLTDWLELAVWAVIAVAFAAWLVEKLGS</sequence>
<name>A0A7W8QJ89_9ACTN</name>
<evidence type="ECO:0000313" key="3">
    <source>
        <dbReference type="Proteomes" id="UP000572635"/>
    </source>
</evidence>
<protein>
    <submittedName>
        <fullName evidence="2">Uncharacterized protein</fullName>
    </submittedName>
</protein>
<reference evidence="2 3" key="1">
    <citation type="submission" date="2020-08" db="EMBL/GenBank/DDBJ databases">
        <title>Sequencing the genomes of 1000 actinobacteria strains.</title>
        <authorList>
            <person name="Klenk H.-P."/>
        </authorList>
    </citation>
    <scope>NUCLEOTIDE SEQUENCE [LARGE SCALE GENOMIC DNA]</scope>
    <source>
        <strain evidence="2 3">DSM 44551</strain>
    </source>
</reference>
<keyword evidence="3" id="KW-1185">Reference proteome</keyword>
<dbReference type="AlphaFoldDB" id="A0A7W8QJ89"/>
<keyword evidence="1" id="KW-0812">Transmembrane</keyword>
<comment type="caution">
    <text evidence="2">The sequence shown here is derived from an EMBL/GenBank/DDBJ whole genome shotgun (WGS) entry which is preliminary data.</text>
</comment>
<organism evidence="2 3">
    <name type="scientific">Nocardiopsis composta</name>
    <dbReference type="NCBI Taxonomy" id="157465"/>
    <lineage>
        <taxon>Bacteria</taxon>
        <taxon>Bacillati</taxon>
        <taxon>Actinomycetota</taxon>
        <taxon>Actinomycetes</taxon>
        <taxon>Streptosporangiales</taxon>
        <taxon>Nocardiopsidaceae</taxon>
        <taxon>Nocardiopsis</taxon>
    </lineage>
</organism>
<keyword evidence="1" id="KW-0472">Membrane</keyword>